<sequence length="242" mass="28090">MVKTSEFSEDEEEDDSRTGESDPVFKIASMIYQRIIFMHPMLHKLEANNGNGTMKPLNISKSSICSINRNPADFNMPEVGNGYMIRSEDLKFGKQIPFSRRHGLVKMDQHKWQRNMKALYQKGNVHPIEFDEGKLFQEKAREVDEESNEMILRTRNVETQGETVLNLHGIFFQEKTSEVDKESNEMILRTRYVEVQGETVLDHCMDIFFQEKALEADKELSEMTLKTRYQCNYNDEGGGRAS</sequence>
<dbReference type="Proteomes" id="UP000507222">
    <property type="component" value="Unassembled WGS sequence"/>
</dbReference>
<protein>
    <submittedName>
        <fullName evidence="2">Uncharacterized protein</fullName>
    </submittedName>
</protein>
<dbReference type="InterPro" id="IPR034583">
    <property type="entry name" value="EMF1"/>
</dbReference>
<evidence type="ECO:0000313" key="2">
    <source>
        <dbReference type="EMBL" id="CAB4263145.1"/>
    </source>
</evidence>
<dbReference type="PANTHER" id="PTHR35504">
    <property type="entry name" value="PROTEIN EMBRYONIC FLOWER 1"/>
    <property type="match status" value="1"/>
</dbReference>
<name>A0A6J5TJK1_PRUAR</name>
<dbReference type="GO" id="GO:0045892">
    <property type="term" value="P:negative regulation of DNA-templated transcription"/>
    <property type="evidence" value="ECO:0007669"/>
    <property type="project" value="InterPro"/>
</dbReference>
<dbReference type="AlphaFoldDB" id="A0A6J5TJK1"/>
<gene>
    <name evidence="2" type="ORF">CURHAP_LOCUS2875</name>
</gene>
<organism evidence="2 3">
    <name type="scientific">Prunus armeniaca</name>
    <name type="common">Apricot</name>
    <name type="synonym">Armeniaca vulgaris</name>
    <dbReference type="NCBI Taxonomy" id="36596"/>
    <lineage>
        <taxon>Eukaryota</taxon>
        <taxon>Viridiplantae</taxon>
        <taxon>Streptophyta</taxon>
        <taxon>Embryophyta</taxon>
        <taxon>Tracheophyta</taxon>
        <taxon>Spermatophyta</taxon>
        <taxon>Magnoliopsida</taxon>
        <taxon>eudicotyledons</taxon>
        <taxon>Gunneridae</taxon>
        <taxon>Pentapetalae</taxon>
        <taxon>rosids</taxon>
        <taxon>fabids</taxon>
        <taxon>Rosales</taxon>
        <taxon>Rosaceae</taxon>
        <taxon>Amygdaloideae</taxon>
        <taxon>Amygdaleae</taxon>
        <taxon>Prunus</taxon>
    </lineage>
</organism>
<reference evidence="2 3" key="1">
    <citation type="submission" date="2020-05" db="EMBL/GenBank/DDBJ databases">
        <authorList>
            <person name="Campoy J."/>
            <person name="Schneeberger K."/>
            <person name="Spophaly S."/>
        </authorList>
    </citation>
    <scope>NUCLEOTIDE SEQUENCE [LARGE SCALE GENOMIC DNA]</scope>
    <source>
        <strain evidence="2">PruArmRojPasFocal</strain>
    </source>
</reference>
<dbReference type="GO" id="GO:0009910">
    <property type="term" value="P:negative regulation of flower development"/>
    <property type="evidence" value="ECO:0007669"/>
    <property type="project" value="InterPro"/>
</dbReference>
<evidence type="ECO:0000256" key="1">
    <source>
        <dbReference type="SAM" id="MobiDB-lite"/>
    </source>
</evidence>
<dbReference type="EMBL" id="CAEKDK010000001">
    <property type="protein sequence ID" value="CAB4263145.1"/>
    <property type="molecule type" value="Genomic_DNA"/>
</dbReference>
<dbReference type="PANTHER" id="PTHR35504:SF1">
    <property type="entry name" value="PROTEIN EMBRYONIC FLOWER 1"/>
    <property type="match status" value="1"/>
</dbReference>
<accession>A0A6J5TJK1</accession>
<feature type="region of interest" description="Disordered" evidence="1">
    <location>
        <begin position="1"/>
        <end position="21"/>
    </location>
</feature>
<evidence type="ECO:0000313" key="3">
    <source>
        <dbReference type="Proteomes" id="UP000507222"/>
    </source>
</evidence>
<proteinExistence type="predicted"/>
<dbReference type="GO" id="GO:0048367">
    <property type="term" value="P:shoot system development"/>
    <property type="evidence" value="ECO:0007669"/>
    <property type="project" value="InterPro"/>
</dbReference>